<name>A0A6J4UIY0_9BACT</name>
<accession>A0A6J4UIY0</accession>
<dbReference type="EMBL" id="CADCWE010000198">
    <property type="protein sequence ID" value="CAA9552118.1"/>
    <property type="molecule type" value="Genomic_DNA"/>
</dbReference>
<proteinExistence type="predicted"/>
<protein>
    <submittedName>
        <fullName evidence="1">Uncharacterized protein</fullName>
    </submittedName>
</protein>
<dbReference type="AlphaFoldDB" id="A0A6J4UIY0"/>
<evidence type="ECO:0000313" key="1">
    <source>
        <dbReference type="EMBL" id="CAA9552118.1"/>
    </source>
</evidence>
<gene>
    <name evidence="1" type="ORF">AVDCRST_MAG73-2968</name>
</gene>
<organism evidence="1">
    <name type="scientific">uncultured Thermomicrobiales bacterium</name>
    <dbReference type="NCBI Taxonomy" id="1645740"/>
    <lineage>
        <taxon>Bacteria</taxon>
        <taxon>Pseudomonadati</taxon>
        <taxon>Thermomicrobiota</taxon>
        <taxon>Thermomicrobia</taxon>
        <taxon>Thermomicrobiales</taxon>
        <taxon>environmental samples</taxon>
    </lineage>
</organism>
<dbReference type="Pfam" id="PF09939">
    <property type="entry name" value="DUF2171"/>
    <property type="match status" value="1"/>
</dbReference>
<dbReference type="InterPro" id="IPR018684">
    <property type="entry name" value="DUF2171"/>
</dbReference>
<sequence length="51" mass="5342">MEAWRITEHLPVTTSGGEHPGSVAQIDGGLIVRAMNGSPVGNHHSIPRLTG</sequence>
<reference evidence="1" key="1">
    <citation type="submission" date="2020-02" db="EMBL/GenBank/DDBJ databases">
        <authorList>
            <person name="Meier V. D."/>
        </authorList>
    </citation>
    <scope>NUCLEOTIDE SEQUENCE</scope>
    <source>
        <strain evidence="1">AVDCRST_MAG73</strain>
    </source>
</reference>